<dbReference type="SUPFAM" id="SSF56399">
    <property type="entry name" value="ADP-ribosylation"/>
    <property type="match status" value="1"/>
</dbReference>
<accession>A0A1G9FQI1</accession>
<name>A0A1G9FQI1_9BACL</name>
<dbReference type="OrthoDB" id="9765386at2"/>
<reference evidence="3" key="1">
    <citation type="submission" date="2016-10" db="EMBL/GenBank/DDBJ databases">
        <authorList>
            <person name="Varghese N."/>
            <person name="Submissions S."/>
        </authorList>
    </citation>
    <scope>NUCLEOTIDE SEQUENCE [LARGE SCALE GENOMIC DNA]</scope>
    <source>
        <strain evidence="3">CGMCC 1.8895</strain>
    </source>
</reference>
<dbReference type="Pfam" id="PF03496">
    <property type="entry name" value="ADPrib_exo_Tox"/>
    <property type="match status" value="1"/>
</dbReference>
<dbReference type="GO" id="GO:0016740">
    <property type="term" value="F:transferase activity"/>
    <property type="evidence" value="ECO:0007669"/>
    <property type="project" value="UniProtKB-KW"/>
</dbReference>
<proteinExistence type="predicted"/>
<sequence length="179" mass="20839">MKRSLEAALTYHAKNKWIPFLTAGEKKAIVKYTDVDIYFSVNKALRDATNTHMNPMVCEIIKDIESGLKKFRYGENLTVYRSVSEEEYIFIENNNVIYSFSDFKSTTISKIKAFQLSQSKTKHIILAQLPAYVNGAYIAPLSKFKDEKEFLLNRECNYKIISKQHDIEKDIKYIFLKVV</sequence>
<evidence type="ECO:0000259" key="1">
    <source>
        <dbReference type="Pfam" id="PF03496"/>
    </source>
</evidence>
<gene>
    <name evidence="2" type="ORF">SAMN05216216_11351</name>
</gene>
<dbReference type="EMBL" id="FNFY01000013">
    <property type="protein sequence ID" value="SDK90602.1"/>
    <property type="molecule type" value="Genomic_DNA"/>
</dbReference>
<evidence type="ECO:0000313" key="3">
    <source>
        <dbReference type="Proteomes" id="UP000199008"/>
    </source>
</evidence>
<dbReference type="AlphaFoldDB" id="A0A1G9FQI1"/>
<feature type="domain" description="ADP ribosyltransferase" evidence="1">
    <location>
        <begin position="16"/>
        <end position="176"/>
    </location>
</feature>
<dbReference type="Gene3D" id="3.90.176.10">
    <property type="entry name" value="Toxin ADP-ribosyltransferase, Chain A, domain 1"/>
    <property type="match status" value="1"/>
</dbReference>
<keyword evidence="2" id="KW-0808">Transferase</keyword>
<dbReference type="Proteomes" id="UP000199008">
    <property type="component" value="Unassembled WGS sequence"/>
</dbReference>
<evidence type="ECO:0000313" key="2">
    <source>
        <dbReference type="EMBL" id="SDK90602.1"/>
    </source>
</evidence>
<organism evidence="2 3">
    <name type="scientific">Lacicoccus qingdaonensis</name>
    <dbReference type="NCBI Taxonomy" id="576118"/>
    <lineage>
        <taxon>Bacteria</taxon>
        <taxon>Bacillati</taxon>
        <taxon>Bacillota</taxon>
        <taxon>Bacilli</taxon>
        <taxon>Bacillales</taxon>
        <taxon>Salinicoccaceae</taxon>
        <taxon>Lacicoccus</taxon>
    </lineage>
</organism>
<dbReference type="PROSITE" id="PS51996">
    <property type="entry name" value="TR_MART"/>
    <property type="match status" value="1"/>
</dbReference>
<dbReference type="STRING" id="576118.SAMN05216216_11351"/>
<protein>
    <submittedName>
        <fullName evidence="2">ADP-ribosyltransferase exoenzyme</fullName>
    </submittedName>
</protein>
<dbReference type="GO" id="GO:0005576">
    <property type="term" value="C:extracellular region"/>
    <property type="evidence" value="ECO:0007669"/>
    <property type="project" value="InterPro"/>
</dbReference>
<dbReference type="InterPro" id="IPR003540">
    <property type="entry name" value="ADP-ribosyltransferase"/>
</dbReference>
<keyword evidence="3" id="KW-1185">Reference proteome</keyword>
<dbReference type="RefSeq" id="WP_092986504.1">
    <property type="nucleotide sequence ID" value="NZ_FNFY01000013.1"/>
</dbReference>